<keyword evidence="7" id="KW-1185">Reference proteome</keyword>
<dbReference type="SUPFAM" id="SSF51679">
    <property type="entry name" value="Bacterial luciferase-like"/>
    <property type="match status" value="1"/>
</dbReference>
<keyword evidence="2" id="KW-0288">FMN</keyword>
<dbReference type="PANTHER" id="PTHR42847:SF4">
    <property type="entry name" value="ALKANESULFONATE MONOOXYGENASE-RELATED"/>
    <property type="match status" value="1"/>
</dbReference>
<evidence type="ECO:0000256" key="4">
    <source>
        <dbReference type="ARBA" id="ARBA00023033"/>
    </source>
</evidence>
<dbReference type="EMBL" id="FNUJ01000014">
    <property type="protein sequence ID" value="SEF37554.1"/>
    <property type="molecule type" value="Genomic_DNA"/>
</dbReference>
<feature type="domain" description="Luciferase-like" evidence="5">
    <location>
        <begin position="33"/>
        <end position="350"/>
    </location>
</feature>
<dbReference type="Pfam" id="PF00296">
    <property type="entry name" value="Bac_luciferase"/>
    <property type="match status" value="1"/>
</dbReference>
<keyword evidence="1" id="KW-0285">Flavoprotein</keyword>
<dbReference type="AlphaFoldDB" id="A0A1H5RHL1"/>
<gene>
    <name evidence="6" type="ORF">SAMN05421837_114114</name>
</gene>
<evidence type="ECO:0000313" key="7">
    <source>
        <dbReference type="Proteomes" id="UP000198878"/>
    </source>
</evidence>
<dbReference type="STRING" id="218821.SAMN05421837_114114"/>
<sequence>MSRGTTKDRLPDGQLRFGFMWLSSPTPTATSKAVADRNPDSLDPATQMDLARRVEDIGMDYVFFADGYITHGENSARIGHAQPHISAPIYAPVVMAATQHIGVVTTMHTRYLSPGVIARLGANLDALSGGRWGWNIVPGWKTPEAELLGAPTDTDHDLRYKITTEAVEAVKTLWASRGEHVEFHGEYHDLRGSLIGPHIEQQPWPCLFNAGVSAAGQQLIAETCDFAFTPLPDDYSKVRKTVDSLAGRTEAAGRDPLDVNMAGAVGVLLGKTDTEAQEKFSWVRDSLDMGAARDIATELMGGSETYQENYEGEFDDIARTLGLACGSKVLVGSPETVAGQLLDLHRETGVRGFMFLPVMYDAEQIELMGEVFPYLEKANVWTPPAERGWSW</sequence>
<dbReference type="PANTHER" id="PTHR42847">
    <property type="entry name" value="ALKANESULFONATE MONOOXYGENASE"/>
    <property type="match status" value="1"/>
</dbReference>
<name>A0A1H5RHL1_9PSEU</name>
<dbReference type="OrthoDB" id="9814695at2"/>
<dbReference type="InterPro" id="IPR050172">
    <property type="entry name" value="SsuD_RutA_monooxygenase"/>
</dbReference>
<dbReference type="RefSeq" id="WP_158104174.1">
    <property type="nucleotide sequence ID" value="NZ_FNUJ01000014.1"/>
</dbReference>
<evidence type="ECO:0000313" key="6">
    <source>
        <dbReference type="EMBL" id="SEF37554.1"/>
    </source>
</evidence>
<evidence type="ECO:0000256" key="2">
    <source>
        <dbReference type="ARBA" id="ARBA00022643"/>
    </source>
</evidence>
<keyword evidence="4 6" id="KW-0503">Monooxygenase</keyword>
<dbReference type="InterPro" id="IPR011251">
    <property type="entry name" value="Luciferase-like_dom"/>
</dbReference>
<evidence type="ECO:0000256" key="1">
    <source>
        <dbReference type="ARBA" id="ARBA00022630"/>
    </source>
</evidence>
<reference evidence="7" key="1">
    <citation type="submission" date="2016-10" db="EMBL/GenBank/DDBJ databases">
        <authorList>
            <person name="Varghese N."/>
            <person name="Submissions S."/>
        </authorList>
    </citation>
    <scope>NUCLEOTIDE SEQUENCE [LARGE SCALE GENOMIC DNA]</scope>
    <source>
        <strain evidence="7">DSM 44654</strain>
    </source>
</reference>
<evidence type="ECO:0000256" key="3">
    <source>
        <dbReference type="ARBA" id="ARBA00023002"/>
    </source>
</evidence>
<dbReference type="Proteomes" id="UP000198878">
    <property type="component" value="Unassembled WGS sequence"/>
</dbReference>
<protein>
    <submittedName>
        <fullName evidence="6">Flavin-dependent oxidoreductase, luciferase family (Includes alkanesulfonate monooxygenase SsuD and methylene tetrahydromethanopterin reductase)</fullName>
    </submittedName>
</protein>
<dbReference type="GO" id="GO:0004497">
    <property type="term" value="F:monooxygenase activity"/>
    <property type="evidence" value="ECO:0007669"/>
    <property type="project" value="UniProtKB-KW"/>
</dbReference>
<keyword evidence="3" id="KW-0560">Oxidoreductase</keyword>
<dbReference type="InterPro" id="IPR036661">
    <property type="entry name" value="Luciferase-like_sf"/>
</dbReference>
<organism evidence="6 7">
    <name type="scientific">Amycolatopsis pretoriensis</name>
    <dbReference type="NCBI Taxonomy" id="218821"/>
    <lineage>
        <taxon>Bacteria</taxon>
        <taxon>Bacillati</taxon>
        <taxon>Actinomycetota</taxon>
        <taxon>Actinomycetes</taxon>
        <taxon>Pseudonocardiales</taxon>
        <taxon>Pseudonocardiaceae</taxon>
        <taxon>Amycolatopsis</taxon>
    </lineage>
</organism>
<evidence type="ECO:0000259" key="5">
    <source>
        <dbReference type="Pfam" id="PF00296"/>
    </source>
</evidence>
<proteinExistence type="predicted"/>
<dbReference type="Gene3D" id="3.20.20.30">
    <property type="entry name" value="Luciferase-like domain"/>
    <property type="match status" value="1"/>
</dbReference>
<accession>A0A1H5RHL1</accession>
<dbReference type="GO" id="GO:0016705">
    <property type="term" value="F:oxidoreductase activity, acting on paired donors, with incorporation or reduction of molecular oxygen"/>
    <property type="evidence" value="ECO:0007669"/>
    <property type="project" value="InterPro"/>
</dbReference>